<dbReference type="EMBL" id="LN649232">
    <property type="protein sequence ID" value="CEI39957.1"/>
    <property type="molecule type" value="Genomic_DNA"/>
</dbReference>
<proteinExistence type="predicted"/>
<dbReference type="InterPro" id="IPR058525">
    <property type="entry name" value="DUF8212"/>
</dbReference>
<keyword evidence="4" id="KW-1185">Reference proteome</keyword>
<feature type="domain" description="Heterokaryon incompatibility" evidence="1">
    <location>
        <begin position="24"/>
        <end position="109"/>
    </location>
</feature>
<name>A0A2L2THZ1_9HYPO</name>
<reference evidence="4" key="1">
    <citation type="submission" date="2014-10" db="EMBL/GenBank/DDBJ databases">
        <authorList>
            <person name="King R."/>
        </authorList>
    </citation>
    <scope>NUCLEOTIDE SEQUENCE [LARGE SCALE GENOMIC DNA]</scope>
    <source>
        <strain evidence="4">A3/5</strain>
    </source>
</reference>
<evidence type="ECO:0000259" key="2">
    <source>
        <dbReference type="Pfam" id="PF26640"/>
    </source>
</evidence>
<feature type="domain" description="DUF8212" evidence="2">
    <location>
        <begin position="226"/>
        <end position="262"/>
    </location>
</feature>
<dbReference type="Pfam" id="PF06985">
    <property type="entry name" value="HET"/>
    <property type="match status" value="1"/>
</dbReference>
<dbReference type="PANTHER" id="PTHR10622">
    <property type="entry name" value="HET DOMAIN-CONTAINING PROTEIN"/>
    <property type="match status" value="1"/>
</dbReference>
<dbReference type="InterPro" id="IPR010730">
    <property type="entry name" value="HET"/>
</dbReference>
<dbReference type="STRING" id="56646.A0A2L2THZ1"/>
<protein>
    <submittedName>
        <fullName evidence="3">Uncharacterized protein</fullName>
    </submittedName>
</protein>
<evidence type="ECO:0000259" key="1">
    <source>
        <dbReference type="Pfam" id="PF06985"/>
    </source>
</evidence>
<dbReference type="PANTHER" id="PTHR10622:SF12">
    <property type="entry name" value="HET DOMAIN-CONTAINING PROTEIN"/>
    <property type="match status" value="1"/>
</dbReference>
<evidence type="ECO:0000313" key="3">
    <source>
        <dbReference type="EMBL" id="CEI39957.1"/>
    </source>
</evidence>
<dbReference type="Proteomes" id="UP000245910">
    <property type="component" value="Chromosome IIII"/>
</dbReference>
<dbReference type="AlphaFoldDB" id="A0A2L2THZ1"/>
<sequence>MWLINTSTIALERANSDDLPSTPYAILSHTWAKEEVTFEDMIDQSQVKSMLGYTKIENTCRLARERGLAYAWVDTCCIDKRSSAELAEAINSMFRWYKQATVCFAHLDDLPPSTEKEVVAFDRLSSCRWFTRGWTLQELIGPKNLEFYDYAWNYVGRKTDLGSLISEITGIRREVLEDSSILESVPIANRMSWAAKRKTTRIEDTAYCLLGIFDVNMPMMYGEGTKAFERLQEEIIKQTTDMSIFAWKAKDESQDYRGILAQSPEEFIHCRHLSQAPSMRCGFETTMTNKGLRLETFLGGGNILNLACTNSDCAEGQKRIGVFLTKTADGYVRSSPSKLFETTDPRLWAGARYKVFVRKRITPFVSEELREALAKNLAVYFDICPGLEVRSFAAKPADLWDQYHHAFIGNDNKKFTGFLDFQISDTAGSFLSNRIIVVCSLYLRHTQGMKGSAGMWRAIYDSRDGSTSKAIMKCIDGYYNSYGEEYYLSQLQEAVVTWDWYSRREVNVPSGDEGHHLRISSDVHIDTKTGAHSLVIKVKPPFPRALALPGPQYNCRDCHRRDPVSNAIFASTIPGDEAAVPAQADIVGIPGATLSALSLTQGLLCAVSADSVNPQAVIQMERLGSCFHSNGPWAAKVPDLLCRASSSVRLERLSAWIGWEKNDTASFMSKTTGGKMASLLCCVLGSLYEPARAGMMIYELSESILPSEGKKTPLTRCTYSLS</sequence>
<evidence type="ECO:0000313" key="4">
    <source>
        <dbReference type="Proteomes" id="UP000245910"/>
    </source>
</evidence>
<dbReference type="Pfam" id="PF26640">
    <property type="entry name" value="DUF8212"/>
    <property type="match status" value="1"/>
</dbReference>
<organism evidence="3 4">
    <name type="scientific">Fusarium venenatum</name>
    <dbReference type="NCBI Taxonomy" id="56646"/>
    <lineage>
        <taxon>Eukaryota</taxon>
        <taxon>Fungi</taxon>
        <taxon>Dikarya</taxon>
        <taxon>Ascomycota</taxon>
        <taxon>Pezizomycotina</taxon>
        <taxon>Sordariomycetes</taxon>
        <taxon>Hypocreomycetidae</taxon>
        <taxon>Hypocreales</taxon>
        <taxon>Nectriaceae</taxon>
        <taxon>Fusarium</taxon>
    </lineage>
</organism>
<accession>A0A2L2THZ1</accession>